<keyword evidence="8" id="KW-1185">Reference proteome</keyword>
<sequence length="159" mass="17946">MWVSAVRSAMFVPSRAAFLAPRASLFTTPPSIAQRVRFSSTNVPEEAEEQPHPTSAGPLPIRYPYFVSRVGVNGMNLPVYTDIRNARSRYLTNIRKVEGDVTALCRDLFEDFGWGDPFNKLNPNAELLVRTTQQAGSKMIVIRGNWSRDVKAWLEERGF</sequence>
<reference evidence="7" key="1">
    <citation type="submission" date="2023-03" db="EMBL/GenBank/DDBJ databases">
        <title>Mating type loci evolution in Malassezia.</title>
        <authorList>
            <person name="Coelho M.A."/>
        </authorList>
    </citation>
    <scope>NUCLEOTIDE SEQUENCE</scope>
    <source>
        <strain evidence="7">CBS 9431</strain>
    </source>
</reference>
<dbReference type="Gene3D" id="3.30.780.10">
    <property type="entry name" value="SUI1-like domain"/>
    <property type="match status" value="1"/>
</dbReference>
<keyword evidence="5" id="KW-0687">Ribonucleoprotein</keyword>
<evidence type="ECO:0000313" key="7">
    <source>
        <dbReference type="EMBL" id="WFD37530.1"/>
    </source>
</evidence>
<accession>A0AAF0J8W8</accession>
<protein>
    <recommendedName>
        <fullName evidence="6">Large ribosomal subunit protein mL49</fullName>
    </recommendedName>
</protein>
<organism evidence="7 8">
    <name type="scientific">Malassezia japonica</name>
    <dbReference type="NCBI Taxonomy" id="223818"/>
    <lineage>
        <taxon>Eukaryota</taxon>
        <taxon>Fungi</taxon>
        <taxon>Dikarya</taxon>
        <taxon>Basidiomycota</taxon>
        <taxon>Ustilaginomycotina</taxon>
        <taxon>Malasseziomycetes</taxon>
        <taxon>Malasseziales</taxon>
        <taxon>Malasseziaceae</taxon>
        <taxon>Malassezia</taxon>
    </lineage>
</organism>
<dbReference type="PANTHER" id="PTHR13477">
    <property type="entry name" value="MITOCHONDRIAL 39S RIBOSOMAL PROTEIN L49"/>
    <property type="match status" value="1"/>
</dbReference>
<dbReference type="Pfam" id="PF05046">
    <property type="entry name" value="Img2"/>
    <property type="match status" value="1"/>
</dbReference>
<evidence type="ECO:0000256" key="4">
    <source>
        <dbReference type="ARBA" id="ARBA00023128"/>
    </source>
</evidence>
<evidence type="ECO:0000313" key="8">
    <source>
        <dbReference type="Proteomes" id="UP001217754"/>
    </source>
</evidence>
<dbReference type="InterPro" id="IPR007740">
    <property type="entry name" value="Ribosomal_mL49"/>
</dbReference>
<dbReference type="PANTHER" id="PTHR13477:SF0">
    <property type="entry name" value="LARGE RIBOSOMAL SUBUNIT PROTEIN ML49"/>
    <property type="match status" value="1"/>
</dbReference>
<evidence type="ECO:0000256" key="3">
    <source>
        <dbReference type="ARBA" id="ARBA00022980"/>
    </source>
</evidence>
<keyword evidence="4" id="KW-0496">Mitochondrion</keyword>
<evidence type="ECO:0000256" key="2">
    <source>
        <dbReference type="ARBA" id="ARBA00005677"/>
    </source>
</evidence>
<dbReference type="Proteomes" id="UP001217754">
    <property type="component" value="Chromosome 1"/>
</dbReference>
<dbReference type="GeneID" id="85224123"/>
<dbReference type="GO" id="GO:0005762">
    <property type="term" value="C:mitochondrial large ribosomal subunit"/>
    <property type="evidence" value="ECO:0007669"/>
    <property type="project" value="TreeGrafter"/>
</dbReference>
<dbReference type="GO" id="GO:0006412">
    <property type="term" value="P:translation"/>
    <property type="evidence" value="ECO:0007669"/>
    <property type="project" value="InterPro"/>
</dbReference>
<proteinExistence type="inferred from homology"/>
<dbReference type="RefSeq" id="XP_060120427.1">
    <property type="nucleotide sequence ID" value="XM_060264444.1"/>
</dbReference>
<evidence type="ECO:0000256" key="1">
    <source>
        <dbReference type="ARBA" id="ARBA00004173"/>
    </source>
</evidence>
<gene>
    <name evidence="7" type="ORF">MJAP1_000474</name>
</gene>
<dbReference type="GO" id="GO:0003735">
    <property type="term" value="F:structural constituent of ribosome"/>
    <property type="evidence" value="ECO:0007669"/>
    <property type="project" value="InterPro"/>
</dbReference>
<evidence type="ECO:0000256" key="5">
    <source>
        <dbReference type="ARBA" id="ARBA00023274"/>
    </source>
</evidence>
<keyword evidence="3" id="KW-0689">Ribosomal protein</keyword>
<dbReference type="AlphaFoldDB" id="A0AAF0J8W8"/>
<evidence type="ECO:0000256" key="6">
    <source>
        <dbReference type="ARBA" id="ARBA00035191"/>
    </source>
</evidence>
<comment type="similarity">
    <text evidence="2">Belongs to the mitochondrion-specific ribosomal protein mL49 family.</text>
</comment>
<name>A0AAF0J8W8_9BASI</name>
<comment type="subcellular location">
    <subcellularLocation>
        <location evidence="1">Mitochondrion</location>
    </subcellularLocation>
</comment>
<dbReference type="EMBL" id="CP119958">
    <property type="protein sequence ID" value="WFD37530.1"/>
    <property type="molecule type" value="Genomic_DNA"/>
</dbReference>